<dbReference type="PROSITE" id="PS51257">
    <property type="entry name" value="PROKAR_LIPOPROTEIN"/>
    <property type="match status" value="1"/>
</dbReference>
<accession>A0A3N4ITE0</accession>
<keyword evidence="2" id="KW-1185">Reference proteome</keyword>
<reference evidence="1 2" key="1">
    <citation type="journal article" date="2018" name="Nat. Ecol. Evol.">
        <title>Pezizomycetes genomes reveal the molecular basis of ectomycorrhizal truffle lifestyle.</title>
        <authorList>
            <person name="Murat C."/>
            <person name="Payen T."/>
            <person name="Noel B."/>
            <person name="Kuo A."/>
            <person name="Morin E."/>
            <person name="Chen J."/>
            <person name="Kohler A."/>
            <person name="Krizsan K."/>
            <person name="Balestrini R."/>
            <person name="Da Silva C."/>
            <person name="Montanini B."/>
            <person name="Hainaut M."/>
            <person name="Levati E."/>
            <person name="Barry K.W."/>
            <person name="Belfiori B."/>
            <person name="Cichocki N."/>
            <person name="Clum A."/>
            <person name="Dockter R.B."/>
            <person name="Fauchery L."/>
            <person name="Guy J."/>
            <person name="Iotti M."/>
            <person name="Le Tacon F."/>
            <person name="Lindquist E.A."/>
            <person name="Lipzen A."/>
            <person name="Malagnac F."/>
            <person name="Mello A."/>
            <person name="Molinier V."/>
            <person name="Miyauchi S."/>
            <person name="Poulain J."/>
            <person name="Riccioni C."/>
            <person name="Rubini A."/>
            <person name="Sitrit Y."/>
            <person name="Splivallo R."/>
            <person name="Traeger S."/>
            <person name="Wang M."/>
            <person name="Zifcakova L."/>
            <person name="Wipf D."/>
            <person name="Zambonelli A."/>
            <person name="Paolocci F."/>
            <person name="Nowrousian M."/>
            <person name="Ottonello S."/>
            <person name="Baldrian P."/>
            <person name="Spatafora J.W."/>
            <person name="Henrissat B."/>
            <person name="Nagy L.G."/>
            <person name="Aury J.M."/>
            <person name="Wincker P."/>
            <person name="Grigoriev I.V."/>
            <person name="Bonfante P."/>
            <person name="Martin F.M."/>
        </authorList>
    </citation>
    <scope>NUCLEOTIDE SEQUENCE [LARGE SCALE GENOMIC DNA]</scope>
    <source>
        <strain evidence="1 2">RN42</strain>
    </source>
</reference>
<evidence type="ECO:0000313" key="1">
    <source>
        <dbReference type="EMBL" id="RPA84884.1"/>
    </source>
</evidence>
<sequence length="88" mass="10006">MRVVLFLPSNLWGLGSVACFVDELLALLASLLSADFAQGGERFCFGKRWRPSVWGRPSISSVREFVGWTWDVPCTVFSLFSLWVFISW</sequence>
<dbReference type="Proteomes" id="UP000275078">
    <property type="component" value="Unassembled WGS sequence"/>
</dbReference>
<dbReference type="EMBL" id="ML119656">
    <property type="protein sequence ID" value="RPA84884.1"/>
    <property type="molecule type" value="Genomic_DNA"/>
</dbReference>
<name>A0A3N4ITE0_ASCIM</name>
<protein>
    <submittedName>
        <fullName evidence="1">Uncharacterized protein</fullName>
    </submittedName>
</protein>
<evidence type="ECO:0000313" key="2">
    <source>
        <dbReference type="Proteomes" id="UP000275078"/>
    </source>
</evidence>
<organism evidence="1 2">
    <name type="scientific">Ascobolus immersus RN42</name>
    <dbReference type="NCBI Taxonomy" id="1160509"/>
    <lineage>
        <taxon>Eukaryota</taxon>
        <taxon>Fungi</taxon>
        <taxon>Dikarya</taxon>
        <taxon>Ascomycota</taxon>
        <taxon>Pezizomycotina</taxon>
        <taxon>Pezizomycetes</taxon>
        <taxon>Pezizales</taxon>
        <taxon>Ascobolaceae</taxon>
        <taxon>Ascobolus</taxon>
    </lineage>
</organism>
<dbReference type="AlphaFoldDB" id="A0A3N4ITE0"/>
<gene>
    <name evidence="1" type="ORF">BJ508DRAFT_19673</name>
</gene>
<proteinExistence type="predicted"/>